<dbReference type="Gene3D" id="1.10.540.10">
    <property type="entry name" value="Acyl-CoA dehydrogenase/oxidase, N-terminal domain"/>
    <property type="match status" value="1"/>
</dbReference>
<dbReference type="Gene3D" id="2.40.110.10">
    <property type="entry name" value="Butyryl-CoA Dehydrogenase, subunit A, domain 2"/>
    <property type="match status" value="1"/>
</dbReference>
<dbReference type="EMBL" id="UINC01004373">
    <property type="protein sequence ID" value="SVA13850.1"/>
    <property type="molecule type" value="Genomic_DNA"/>
</dbReference>
<accession>A0A381TCK2</accession>
<dbReference type="GO" id="GO:0050660">
    <property type="term" value="F:flavin adenine dinucleotide binding"/>
    <property type="evidence" value="ECO:0007669"/>
    <property type="project" value="InterPro"/>
</dbReference>
<feature type="domain" description="Acyl-CoA dehydrogenase/oxidase N-terminal" evidence="2">
    <location>
        <begin position="32"/>
        <end position="116"/>
    </location>
</feature>
<dbReference type="InterPro" id="IPR009100">
    <property type="entry name" value="AcylCoA_DH/oxidase_NM_dom_sf"/>
</dbReference>
<organism evidence="3">
    <name type="scientific">marine metagenome</name>
    <dbReference type="NCBI Taxonomy" id="408172"/>
    <lineage>
        <taxon>unclassified sequences</taxon>
        <taxon>metagenomes</taxon>
        <taxon>ecological metagenomes</taxon>
    </lineage>
</organism>
<reference evidence="3" key="1">
    <citation type="submission" date="2018-05" db="EMBL/GenBank/DDBJ databases">
        <authorList>
            <person name="Lanie J.A."/>
            <person name="Ng W.-L."/>
            <person name="Kazmierczak K.M."/>
            <person name="Andrzejewski T.M."/>
            <person name="Davidsen T.M."/>
            <person name="Wayne K.J."/>
            <person name="Tettelin H."/>
            <person name="Glass J.I."/>
            <person name="Rusch D."/>
            <person name="Podicherti R."/>
            <person name="Tsui H.-C.T."/>
            <person name="Winkler M.E."/>
        </authorList>
    </citation>
    <scope>NUCLEOTIDE SEQUENCE</scope>
</reference>
<feature type="non-terminal residue" evidence="3">
    <location>
        <position position="272"/>
    </location>
</feature>
<gene>
    <name evidence="3" type="ORF">METZ01_LOCUS66704</name>
</gene>
<keyword evidence="1" id="KW-0560">Oxidoreductase</keyword>
<dbReference type="PANTHER" id="PTHR48083:SF19">
    <property type="entry name" value="FLAVIN-DEPENDENT MONOOXYGENASE, OXYGENASE SUBUNIT HSAA"/>
    <property type="match status" value="1"/>
</dbReference>
<dbReference type="SUPFAM" id="SSF56645">
    <property type="entry name" value="Acyl-CoA dehydrogenase NM domain-like"/>
    <property type="match status" value="1"/>
</dbReference>
<dbReference type="Gene3D" id="1.20.140.10">
    <property type="entry name" value="Butyryl-CoA Dehydrogenase, subunit A, domain 3"/>
    <property type="match status" value="1"/>
</dbReference>
<dbReference type="GO" id="GO:0016712">
    <property type="term" value="F:oxidoreductase activity, acting on paired donors, with incorporation or reduction of molecular oxygen, reduced flavin or flavoprotein as one donor, and incorporation of one atom of oxygen"/>
    <property type="evidence" value="ECO:0007669"/>
    <property type="project" value="TreeGrafter"/>
</dbReference>
<proteinExistence type="predicted"/>
<dbReference type="GO" id="GO:0033539">
    <property type="term" value="P:fatty acid beta-oxidation using acyl-CoA dehydrogenase"/>
    <property type="evidence" value="ECO:0007669"/>
    <property type="project" value="TreeGrafter"/>
</dbReference>
<evidence type="ECO:0000313" key="3">
    <source>
        <dbReference type="EMBL" id="SVA13850.1"/>
    </source>
</evidence>
<dbReference type="InterPro" id="IPR013786">
    <property type="entry name" value="AcylCoA_DH/ox_N"/>
</dbReference>
<evidence type="ECO:0000256" key="1">
    <source>
        <dbReference type="ARBA" id="ARBA00023002"/>
    </source>
</evidence>
<dbReference type="Pfam" id="PF02771">
    <property type="entry name" value="Acyl-CoA_dh_N"/>
    <property type="match status" value="1"/>
</dbReference>
<dbReference type="AlphaFoldDB" id="A0A381TCK2"/>
<dbReference type="GO" id="GO:0005737">
    <property type="term" value="C:cytoplasm"/>
    <property type="evidence" value="ECO:0007669"/>
    <property type="project" value="TreeGrafter"/>
</dbReference>
<sequence length="272" mass="30741">MTKILDKDISTQEIPSPEDLYQRAQSLKPILEERADKAAELRRLPDETMKDLKDQGFFKIIQPLSWGGYEMDPRVYYQVVGILGEACMTTAWVFSVVGVHNWQMALFDEQAQKEVWQDDNSILVSSSYAPMAKVTPKEGGYLISGQWDWSSGCDHCDWVFLGALLDPTAEGLGGFATILIPRKDYSIEDNWYVFGLKGTGSKRIVVKDAFVPDYRIHKLMDAHNTDSPGNKINKSPLYRLPYGQVFTYSVTIPALGAYKGAFDAWLEYGKTR</sequence>
<protein>
    <recommendedName>
        <fullName evidence="2">Acyl-CoA dehydrogenase/oxidase N-terminal domain-containing protein</fullName>
    </recommendedName>
</protein>
<name>A0A381TCK2_9ZZZZ</name>
<evidence type="ECO:0000259" key="2">
    <source>
        <dbReference type="Pfam" id="PF02771"/>
    </source>
</evidence>
<dbReference type="InterPro" id="IPR046373">
    <property type="entry name" value="Acyl-CoA_Oxase/DH_mid-dom_sf"/>
</dbReference>
<dbReference type="InterPro" id="IPR050741">
    <property type="entry name" value="Acyl-CoA_dehydrogenase"/>
</dbReference>
<dbReference type="InterPro" id="IPR037069">
    <property type="entry name" value="AcylCoA_DH/ox_N_sf"/>
</dbReference>
<dbReference type="PANTHER" id="PTHR48083">
    <property type="entry name" value="MEDIUM-CHAIN SPECIFIC ACYL-COA DEHYDROGENASE, MITOCHONDRIAL-RELATED"/>
    <property type="match status" value="1"/>
</dbReference>
<dbReference type="GO" id="GO:0003995">
    <property type="term" value="F:acyl-CoA dehydrogenase activity"/>
    <property type="evidence" value="ECO:0007669"/>
    <property type="project" value="TreeGrafter"/>
</dbReference>